<evidence type="ECO:0000256" key="5">
    <source>
        <dbReference type="ARBA" id="ARBA00023180"/>
    </source>
</evidence>
<dbReference type="EMBL" id="MH085030">
    <property type="protein sequence ID" value="QCC89030.1"/>
    <property type="molecule type" value="mRNA"/>
</dbReference>
<comment type="similarity">
    <text evidence="1 6">Belongs to the type-B carboxylesterase/lipase family.</text>
</comment>
<dbReference type="PROSITE" id="PS00122">
    <property type="entry name" value="CARBOXYLESTERASE_B_1"/>
    <property type="match status" value="1"/>
</dbReference>
<keyword evidence="2" id="KW-0719">Serine esterase</keyword>
<feature type="chain" id="PRO_5020022245" description="Carboxylic ester hydrolase" evidence="7">
    <location>
        <begin position="39"/>
        <end position="589"/>
    </location>
</feature>
<reference evidence="9" key="1">
    <citation type="submission" date="2018-03" db="EMBL/GenBank/DDBJ databases">
        <authorList>
            <person name="Sheng S."/>
        </authorList>
    </citation>
    <scope>NUCLEOTIDE SEQUENCE</scope>
</reference>
<feature type="domain" description="Carboxylesterase type B" evidence="8">
    <location>
        <begin position="49"/>
        <end position="559"/>
    </location>
</feature>
<dbReference type="InterPro" id="IPR002018">
    <property type="entry name" value="CarbesteraseB"/>
</dbReference>
<evidence type="ECO:0000256" key="2">
    <source>
        <dbReference type="ARBA" id="ARBA00022487"/>
    </source>
</evidence>
<dbReference type="AlphaFoldDB" id="A0A4D6J8H0"/>
<evidence type="ECO:0000256" key="1">
    <source>
        <dbReference type="ARBA" id="ARBA00005964"/>
    </source>
</evidence>
<dbReference type="GO" id="GO:0052689">
    <property type="term" value="F:carboxylic ester hydrolase activity"/>
    <property type="evidence" value="ECO:0007669"/>
    <property type="project" value="UniProtKB-KW"/>
</dbReference>
<protein>
    <recommendedName>
        <fullName evidence="6">Carboxylic ester hydrolase</fullName>
        <ecNumber evidence="6">3.1.1.-</ecNumber>
    </recommendedName>
</protein>
<dbReference type="PROSITE" id="PS00941">
    <property type="entry name" value="CARBOXYLESTERASE_B_2"/>
    <property type="match status" value="1"/>
</dbReference>
<keyword evidence="3 6" id="KW-0378">Hydrolase</keyword>
<evidence type="ECO:0000256" key="3">
    <source>
        <dbReference type="ARBA" id="ARBA00022801"/>
    </source>
</evidence>
<evidence type="ECO:0000256" key="7">
    <source>
        <dbReference type="SAM" id="SignalP"/>
    </source>
</evidence>
<dbReference type="InterPro" id="IPR029058">
    <property type="entry name" value="AB_hydrolase_fold"/>
</dbReference>
<dbReference type="InterPro" id="IPR019826">
    <property type="entry name" value="Carboxylesterase_B_AS"/>
</dbReference>
<dbReference type="PANTHER" id="PTHR43142">
    <property type="entry name" value="CARBOXYLIC ESTER HYDROLASE"/>
    <property type="match status" value="1"/>
</dbReference>
<feature type="signal peptide" evidence="7">
    <location>
        <begin position="1"/>
        <end position="38"/>
    </location>
</feature>
<evidence type="ECO:0000256" key="4">
    <source>
        <dbReference type="ARBA" id="ARBA00023157"/>
    </source>
</evidence>
<evidence type="ECO:0000313" key="9">
    <source>
        <dbReference type="EMBL" id="QCC89030.1"/>
    </source>
</evidence>
<dbReference type="SUPFAM" id="SSF53474">
    <property type="entry name" value="alpha/beta-Hydrolases"/>
    <property type="match status" value="1"/>
</dbReference>
<keyword evidence="4" id="KW-1015">Disulfide bond</keyword>
<accession>A0A4D6J8H0</accession>
<keyword evidence="7" id="KW-0732">Signal</keyword>
<organism evidence="9">
    <name type="scientific">Meteorus pulchricornis</name>
    <dbReference type="NCBI Taxonomy" id="51522"/>
    <lineage>
        <taxon>Eukaryota</taxon>
        <taxon>Metazoa</taxon>
        <taxon>Ecdysozoa</taxon>
        <taxon>Arthropoda</taxon>
        <taxon>Hexapoda</taxon>
        <taxon>Insecta</taxon>
        <taxon>Pterygota</taxon>
        <taxon>Neoptera</taxon>
        <taxon>Endopterygota</taxon>
        <taxon>Hymenoptera</taxon>
        <taxon>Apocrita</taxon>
        <taxon>Ichneumonoidea</taxon>
        <taxon>Braconidae</taxon>
        <taxon>Meteorinae</taxon>
        <taxon>Meteorus</taxon>
    </lineage>
</organism>
<evidence type="ECO:0000256" key="6">
    <source>
        <dbReference type="RuleBase" id="RU361235"/>
    </source>
</evidence>
<keyword evidence="5" id="KW-0325">Glycoprotein</keyword>
<dbReference type="PANTHER" id="PTHR43142:SF1">
    <property type="entry name" value="CARBOXYLIC ESTER HYDROLASE"/>
    <property type="match status" value="1"/>
</dbReference>
<evidence type="ECO:0000259" key="8">
    <source>
        <dbReference type="Pfam" id="PF00135"/>
    </source>
</evidence>
<proteinExistence type="evidence at transcript level"/>
<dbReference type="Pfam" id="PF00135">
    <property type="entry name" value="COesterase"/>
    <property type="match status" value="1"/>
</dbReference>
<dbReference type="EC" id="3.1.1.-" evidence="6"/>
<name>A0A4D6J8H0_9HYME</name>
<dbReference type="InterPro" id="IPR019819">
    <property type="entry name" value="Carboxylesterase_B_CS"/>
</dbReference>
<sequence>MIFLGINTEIFQAAIMRFSLDTAMRVLLVLCLVPLALATLDIEKPHDGPRVQTTLGGVRGFFDYSQNGRKYVAFEGIPYAQAPVGELRFRAPQKPLPYTGDIVAIKTGPPCLQYIHTPIDAKERIVGSEDCLYLNVYKPVVESTKPLPVIIWIHGGAFQWHMEARDGQFTRPDYIMDRDVIFVTFSYRVGPLGFLSTGDELISGNMGLKDQNMAIRWVKENIKGFGGNSDEITLFGLSAGGVSVHYQYLTPLSKGLFKRGVSFSGNALNPWGITEAAPEKAKKVATIVGCPTEHVEEMVKCLKTRPARQIARTDMDFMPWLFNPMTPFGPVVEKPTAESPFITKIPHEIISRGEAYDVPWITGVVPEEGLYPGADFCTDDTLLKELDSRWDTLAPHVFDYNYTVPLSQHVAVGRKIREYYIGDKPVDKSTAGAIVHAVGDRLYVMGGVKAAKMMAKVNRSPVRYYYFTYRGADSLSYAMTRNRVEWGVAHGDDPYYVVGSPFMNPTTTPEDRAMQRELLDIWVSYATNGEPDVGLEWTTVDPNSDELVYLHIKGPSKREMESQANFGNTDLWYNIDFNEGKVAGKRVEL</sequence>
<dbReference type="Gene3D" id="3.40.50.1820">
    <property type="entry name" value="alpha/beta hydrolase"/>
    <property type="match status" value="1"/>
</dbReference>